<comment type="similarity">
    <text evidence="1">Belongs to the ice-binding protein family.</text>
</comment>
<proteinExistence type="inferred from homology"/>
<feature type="signal peptide" evidence="4">
    <location>
        <begin position="1"/>
        <end position="22"/>
    </location>
</feature>
<protein>
    <recommendedName>
        <fullName evidence="7">Ice-binding protein</fullName>
    </recommendedName>
</protein>
<evidence type="ECO:0000256" key="4">
    <source>
        <dbReference type="SAM" id="SignalP"/>
    </source>
</evidence>
<dbReference type="AlphaFoldDB" id="A0AAD6X476"/>
<dbReference type="Proteomes" id="UP001218188">
    <property type="component" value="Unassembled WGS sequence"/>
</dbReference>
<feature type="chain" id="PRO_5042251277" description="Ice-binding protein" evidence="4">
    <location>
        <begin position="23"/>
        <end position="400"/>
    </location>
</feature>
<accession>A0AAD6X476</accession>
<reference evidence="5" key="1">
    <citation type="submission" date="2023-03" db="EMBL/GenBank/DDBJ databases">
        <title>Massive genome expansion in bonnet fungi (Mycena s.s.) driven by repeated elements and novel gene families across ecological guilds.</title>
        <authorList>
            <consortium name="Lawrence Berkeley National Laboratory"/>
            <person name="Harder C.B."/>
            <person name="Miyauchi S."/>
            <person name="Viragh M."/>
            <person name="Kuo A."/>
            <person name="Thoen E."/>
            <person name="Andreopoulos B."/>
            <person name="Lu D."/>
            <person name="Skrede I."/>
            <person name="Drula E."/>
            <person name="Henrissat B."/>
            <person name="Morin E."/>
            <person name="Kohler A."/>
            <person name="Barry K."/>
            <person name="LaButti K."/>
            <person name="Morin E."/>
            <person name="Salamov A."/>
            <person name="Lipzen A."/>
            <person name="Mereny Z."/>
            <person name="Hegedus B."/>
            <person name="Baldrian P."/>
            <person name="Stursova M."/>
            <person name="Weitz H."/>
            <person name="Taylor A."/>
            <person name="Grigoriev I.V."/>
            <person name="Nagy L.G."/>
            <person name="Martin F."/>
            <person name="Kauserud H."/>
        </authorList>
    </citation>
    <scope>NUCLEOTIDE SEQUENCE</scope>
    <source>
        <strain evidence="5">CBHHK200</strain>
    </source>
</reference>
<evidence type="ECO:0008006" key="7">
    <source>
        <dbReference type="Google" id="ProtNLM"/>
    </source>
</evidence>
<evidence type="ECO:0000313" key="5">
    <source>
        <dbReference type="EMBL" id="KAJ7034236.1"/>
    </source>
</evidence>
<name>A0AAD6X476_9AGAR</name>
<evidence type="ECO:0000256" key="2">
    <source>
        <dbReference type="ARBA" id="ARBA00022729"/>
    </source>
</evidence>
<dbReference type="InterPro" id="IPR021884">
    <property type="entry name" value="Ice-bd_prot"/>
</dbReference>
<evidence type="ECO:0000313" key="6">
    <source>
        <dbReference type="Proteomes" id="UP001218188"/>
    </source>
</evidence>
<dbReference type="SMR" id="A0AAD6X476"/>
<dbReference type="EMBL" id="JARJCM010000059">
    <property type="protein sequence ID" value="KAJ7034236.1"/>
    <property type="molecule type" value="Genomic_DNA"/>
</dbReference>
<keyword evidence="2 4" id="KW-0732">Signal</keyword>
<sequence>MSTIRPNLAVFVLFALVGFTVAAGPAPVLLGTAANFAILAKTGVSSVPNSAVTGNVGVSPATITSVTGFSLVQDVSKQFWTSTQVHGDLMGSTDALPTPGLLTVAVLDMQTAYTDASNRPMPNFVGLKAGLIGGSVLVPGLYKWTTGVTISTGITLSGGPADTWIFQIAGTLVQAANVKITLIGGAQSKNIIWAVAGTVTVGTNGVFQGNILAKTNVVIATNAIDNGCIYAQTAVTLQKATVLCSGGVVVLPPTSSPVVSSTVPPTSASASITPPASVSSTPTTTTATTTYSAKCTPTAPPCYTVAFQNLNASIHGDDYLSYILTDTVEECIDFCSCRPGGCGFANPYYDNNAKNTTMLTCAYYAGCHTAADATNFGGQSEPDGSLSTVSNSSGYCLVAC</sequence>
<gene>
    <name evidence="5" type="ORF">C8F04DRAFT_583860</name>
</gene>
<evidence type="ECO:0000256" key="1">
    <source>
        <dbReference type="ARBA" id="ARBA00005445"/>
    </source>
</evidence>
<keyword evidence="6" id="KW-1185">Reference proteome</keyword>
<evidence type="ECO:0000256" key="3">
    <source>
        <dbReference type="SAM" id="MobiDB-lite"/>
    </source>
</evidence>
<organism evidence="5 6">
    <name type="scientific">Mycena alexandri</name>
    <dbReference type="NCBI Taxonomy" id="1745969"/>
    <lineage>
        <taxon>Eukaryota</taxon>
        <taxon>Fungi</taxon>
        <taxon>Dikarya</taxon>
        <taxon>Basidiomycota</taxon>
        <taxon>Agaricomycotina</taxon>
        <taxon>Agaricomycetes</taxon>
        <taxon>Agaricomycetidae</taxon>
        <taxon>Agaricales</taxon>
        <taxon>Marasmiineae</taxon>
        <taxon>Mycenaceae</taxon>
        <taxon>Mycena</taxon>
    </lineage>
</organism>
<dbReference type="Pfam" id="PF11999">
    <property type="entry name" value="Ice_binding"/>
    <property type="match status" value="1"/>
</dbReference>
<feature type="region of interest" description="Disordered" evidence="3">
    <location>
        <begin position="262"/>
        <end position="284"/>
    </location>
</feature>
<comment type="caution">
    <text evidence="5">The sequence shown here is derived from an EMBL/GenBank/DDBJ whole genome shotgun (WGS) entry which is preliminary data.</text>
</comment>